<evidence type="ECO:0000256" key="3">
    <source>
        <dbReference type="ARBA" id="ARBA00023242"/>
    </source>
</evidence>
<evidence type="ECO:0008006" key="11">
    <source>
        <dbReference type="Google" id="ProtNLM"/>
    </source>
</evidence>
<feature type="compositionally biased region" description="Polar residues" evidence="6">
    <location>
        <begin position="642"/>
        <end position="651"/>
    </location>
</feature>
<dbReference type="InterPro" id="IPR013136">
    <property type="entry name" value="WSTF_Acf1_Cbp146"/>
</dbReference>
<evidence type="ECO:0000259" key="7">
    <source>
        <dbReference type="PROSITE" id="PS50827"/>
    </source>
</evidence>
<dbReference type="PANTHER" id="PTHR32075">
    <property type="entry name" value="ISWI CHROMATIN-REMODELING COMPLEX SUBUNIT YPL216W-RELATED"/>
    <property type="match status" value="1"/>
</dbReference>
<evidence type="ECO:0000256" key="4">
    <source>
        <dbReference type="PROSITE-ProRule" id="PRU00475"/>
    </source>
</evidence>
<feature type="domain" description="DDT" evidence="7">
    <location>
        <begin position="406"/>
        <end position="469"/>
    </location>
</feature>
<evidence type="ECO:0000256" key="2">
    <source>
        <dbReference type="ARBA" id="ARBA00023054"/>
    </source>
</evidence>
<dbReference type="OrthoDB" id="332390at2759"/>
<feature type="region of interest" description="Disordered" evidence="6">
    <location>
        <begin position="634"/>
        <end position="741"/>
    </location>
</feature>
<feature type="coiled-coil region" evidence="5">
    <location>
        <begin position="751"/>
        <end position="778"/>
    </location>
</feature>
<dbReference type="InterPro" id="IPR028942">
    <property type="entry name" value="WHIM1_dom"/>
</dbReference>
<dbReference type="Pfam" id="PF10537">
    <property type="entry name" value="WAC_Acf1_DNA_bd"/>
    <property type="match status" value="1"/>
</dbReference>
<dbReference type="PROSITE" id="PS50827">
    <property type="entry name" value="DDT"/>
    <property type="match status" value="1"/>
</dbReference>
<dbReference type="PANTHER" id="PTHR32075:SF6">
    <property type="entry name" value="ISWI CHROMATIN-REMODELING COMPLEX SUBUNIT YPL216W-RELATED"/>
    <property type="match status" value="1"/>
</dbReference>
<feature type="compositionally biased region" description="Basic and acidic residues" evidence="6">
    <location>
        <begin position="924"/>
        <end position="939"/>
    </location>
</feature>
<dbReference type="GO" id="GO:0031509">
    <property type="term" value="P:subtelomeric heterochromatin formation"/>
    <property type="evidence" value="ECO:0007669"/>
    <property type="project" value="TreeGrafter"/>
</dbReference>
<dbReference type="Pfam" id="PF15612">
    <property type="entry name" value="WHIM1"/>
    <property type="match status" value="1"/>
</dbReference>
<gene>
    <name evidence="9" type="ORF">M422DRAFT_207351</name>
</gene>
<dbReference type="InterPro" id="IPR028941">
    <property type="entry name" value="WHIM2_dom"/>
</dbReference>
<feature type="compositionally biased region" description="Basic and acidic residues" evidence="6">
    <location>
        <begin position="306"/>
        <end position="321"/>
    </location>
</feature>
<dbReference type="SMART" id="SM00571">
    <property type="entry name" value="DDT"/>
    <property type="match status" value="1"/>
</dbReference>
<name>A0A0C9W0Y5_SPHS4</name>
<dbReference type="HOGENOM" id="CLU_002631_1_1_1"/>
<dbReference type="GO" id="GO:0000785">
    <property type="term" value="C:chromatin"/>
    <property type="evidence" value="ECO:0007669"/>
    <property type="project" value="UniProtKB-ARBA"/>
</dbReference>
<dbReference type="Pfam" id="PF02791">
    <property type="entry name" value="DDT"/>
    <property type="match status" value="1"/>
</dbReference>
<sequence length="955" mass="108749">MPSCRRKRVMLRELTVSLLEDAEKNPDRPVFYMEQTGEIFPDYESYAARLSFYKIKQFQCEVTGKSGLDYFQALESEQQEARTLHARFPQPLKAPVLRAVQWQVVGRLDHLVEAVYERFKDRYFEGERVYVDIGTDRYWGRILKVFPPPRGASNTASGSTSPPPEETIHPISGDLKVPAAQVNAADDPKGYTYRLQLTEEGTGADIDLSDLKGKGKLNGKFESSSMDVKCDAMSRDRLSFSKSILRRFIRDCVDRDAAVASPWTVKKAIAEKYGVENVMPEETRKGVEEVKNKEIEKRKKVWEDKELPPSKKAKKMEEKGPINHKSPVLMLTGSTTVAAAAKAKEEEQQRVKEEAVPEPPKKKYIKYPTEDLDVVLSQREKTKRMAATGHTRSVRPQSHRDLPFPPKVFESMLMVWSFFMSFGAPLKLSPFTLDEFEAAIRHNDLDQPVTLISEIHSSLIYALRALATHRHSALVSLLDLPDTMDENGLMVETLVNRMSEYGNNWERQPLRVEEGRAGWEEALIGCIKDQATTDTFRSLRAVMTSLLFTHEKPEEDADEQEVVHETMWTAHPGERYYRLSPEHKLDLLSFLCDSVASHKEIHTYMESCETNLTQLRKEKIEIKKERKRLQDEMGALAKEDTPNGNGTSTPTKGGDSKAGKDSKTPKDSKDSKDSEGSKDGDDADRDEDIESELSEPEIDLLADSDDGSDTETASNNERGRSSTRQKGLRVKAQAQAHAKQREIARAKIASAKQAQAEHRRLDEEDNKLERRMEAIEREFRKWSGVIRLKPLGKDRFYNRYFWFDGVGSSPLIASGGNVTYGSGRLFVQGPTVLDYELMQRKETQDPTFKLQERREEEEGPEGILDVGEWGYYSEAEQFNELMNWLNPKGNRELKLKENLTKWSDHITAGMRRRLSDLNASVKVPEARRSTRKNAPEARAEPYLLWQNKKAPSVPS</sequence>
<feature type="compositionally biased region" description="Basic and acidic residues" evidence="6">
    <location>
        <begin position="654"/>
        <end position="680"/>
    </location>
</feature>
<feature type="region of interest" description="Disordered" evidence="6">
    <location>
        <begin position="306"/>
        <end position="327"/>
    </location>
</feature>
<keyword evidence="2 5" id="KW-0175">Coiled coil</keyword>
<keyword evidence="3 4" id="KW-0539">Nucleus</keyword>
<dbReference type="InterPro" id="IPR018501">
    <property type="entry name" value="DDT_dom"/>
</dbReference>
<accession>A0A0C9W0Y5</accession>
<dbReference type="Proteomes" id="UP000054279">
    <property type="component" value="Unassembled WGS sequence"/>
</dbReference>
<keyword evidence="10" id="KW-1185">Reference proteome</keyword>
<evidence type="ECO:0000256" key="5">
    <source>
        <dbReference type="SAM" id="Coils"/>
    </source>
</evidence>
<evidence type="ECO:0000256" key="6">
    <source>
        <dbReference type="SAM" id="MobiDB-lite"/>
    </source>
</evidence>
<comment type="subcellular location">
    <subcellularLocation>
        <location evidence="1 4">Nucleus</location>
    </subcellularLocation>
</comment>
<dbReference type="GO" id="GO:0005634">
    <property type="term" value="C:nucleus"/>
    <property type="evidence" value="ECO:0007669"/>
    <property type="project" value="UniProtKB-SubCell"/>
</dbReference>
<feature type="domain" description="WAC" evidence="8">
    <location>
        <begin position="28"/>
        <end position="137"/>
    </location>
</feature>
<feature type="region of interest" description="Disordered" evidence="6">
    <location>
        <begin position="150"/>
        <end position="169"/>
    </location>
</feature>
<evidence type="ECO:0000256" key="1">
    <source>
        <dbReference type="ARBA" id="ARBA00004123"/>
    </source>
</evidence>
<reference evidence="9 10" key="1">
    <citation type="submission" date="2014-06" db="EMBL/GenBank/DDBJ databases">
        <title>Evolutionary Origins and Diversification of the Mycorrhizal Mutualists.</title>
        <authorList>
            <consortium name="DOE Joint Genome Institute"/>
            <consortium name="Mycorrhizal Genomics Consortium"/>
            <person name="Kohler A."/>
            <person name="Kuo A."/>
            <person name="Nagy L.G."/>
            <person name="Floudas D."/>
            <person name="Copeland A."/>
            <person name="Barry K.W."/>
            <person name="Cichocki N."/>
            <person name="Veneault-Fourrey C."/>
            <person name="LaButti K."/>
            <person name="Lindquist E.A."/>
            <person name="Lipzen A."/>
            <person name="Lundell T."/>
            <person name="Morin E."/>
            <person name="Murat C."/>
            <person name="Riley R."/>
            <person name="Ohm R."/>
            <person name="Sun H."/>
            <person name="Tunlid A."/>
            <person name="Henrissat B."/>
            <person name="Grigoriev I.V."/>
            <person name="Hibbett D.S."/>
            <person name="Martin F."/>
        </authorList>
    </citation>
    <scope>NUCLEOTIDE SEQUENCE [LARGE SCALE GENOMIC DNA]</scope>
    <source>
        <strain evidence="9 10">SS14</strain>
    </source>
</reference>
<dbReference type="Pfam" id="PF15613">
    <property type="entry name" value="WSD"/>
    <property type="match status" value="1"/>
</dbReference>
<dbReference type="AlphaFoldDB" id="A0A0C9W0Y5"/>
<feature type="region of interest" description="Disordered" evidence="6">
    <location>
        <begin position="921"/>
        <end position="955"/>
    </location>
</feature>
<evidence type="ECO:0000313" key="10">
    <source>
        <dbReference type="Proteomes" id="UP000054279"/>
    </source>
</evidence>
<evidence type="ECO:0000259" key="8">
    <source>
        <dbReference type="PROSITE" id="PS51136"/>
    </source>
</evidence>
<evidence type="ECO:0000313" key="9">
    <source>
        <dbReference type="EMBL" id="KIJ45125.1"/>
    </source>
</evidence>
<dbReference type="PROSITE" id="PS51136">
    <property type="entry name" value="WAC"/>
    <property type="match status" value="1"/>
</dbReference>
<feature type="compositionally biased region" description="Acidic residues" evidence="6">
    <location>
        <begin position="681"/>
        <end position="709"/>
    </location>
</feature>
<proteinExistence type="predicted"/>
<dbReference type="EMBL" id="KN837113">
    <property type="protein sequence ID" value="KIJ45125.1"/>
    <property type="molecule type" value="Genomic_DNA"/>
</dbReference>
<organism evidence="9 10">
    <name type="scientific">Sphaerobolus stellatus (strain SS14)</name>
    <dbReference type="NCBI Taxonomy" id="990650"/>
    <lineage>
        <taxon>Eukaryota</taxon>
        <taxon>Fungi</taxon>
        <taxon>Dikarya</taxon>
        <taxon>Basidiomycota</taxon>
        <taxon>Agaricomycotina</taxon>
        <taxon>Agaricomycetes</taxon>
        <taxon>Phallomycetidae</taxon>
        <taxon>Geastrales</taxon>
        <taxon>Sphaerobolaceae</taxon>
        <taxon>Sphaerobolus</taxon>
    </lineage>
</organism>
<protein>
    <recommendedName>
        <fullName evidence="11">DDT domain-containing protein</fullName>
    </recommendedName>
</protein>
<dbReference type="GO" id="GO:0000781">
    <property type="term" value="C:chromosome, telomeric region"/>
    <property type="evidence" value="ECO:0007669"/>
    <property type="project" value="GOC"/>
</dbReference>